<dbReference type="SUPFAM" id="SSF143011">
    <property type="entry name" value="RelE-like"/>
    <property type="match status" value="1"/>
</dbReference>
<reference evidence="2 3" key="2">
    <citation type="submission" date="2018-03" db="EMBL/GenBank/DDBJ databases">
        <title>The ancient ancestry and fast evolution of plastids.</title>
        <authorList>
            <person name="Moore K.R."/>
            <person name="Magnabosco C."/>
            <person name="Momper L."/>
            <person name="Gold D.A."/>
            <person name="Bosak T."/>
            <person name="Fournier G.P."/>
        </authorList>
    </citation>
    <scope>NUCLEOTIDE SEQUENCE [LARGE SCALE GENOMIC DNA]</scope>
    <source>
        <strain evidence="2 3">CCAP 1448/3</strain>
    </source>
</reference>
<proteinExistence type="predicted"/>
<keyword evidence="1" id="KW-1277">Toxin-antitoxin system</keyword>
<dbReference type="Proteomes" id="UP000238762">
    <property type="component" value="Unassembled WGS sequence"/>
</dbReference>
<dbReference type="InterPro" id="IPR007712">
    <property type="entry name" value="RelE/ParE_toxin"/>
</dbReference>
<accession>A0A2T1BYD2</accession>
<dbReference type="AlphaFoldDB" id="A0A2T1BYD2"/>
<evidence type="ECO:0000256" key="1">
    <source>
        <dbReference type="ARBA" id="ARBA00022649"/>
    </source>
</evidence>
<gene>
    <name evidence="2" type="ORF">C7B64_20820</name>
</gene>
<protein>
    <submittedName>
        <fullName evidence="2">Type II toxin-antitoxin system mRNA interferase toxin, RelE/StbE family</fullName>
    </submittedName>
</protein>
<keyword evidence="3" id="KW-1185">Reference proteome</keyword>
<reference evidence="2 3" key="1">
    <citation type="submission" date="2018-02" db="EMBL/GenBank/DDBJ databases">
        <authorList>
            <person name="Cohen D.B."/>
            <person name="Kent A.D."/>
        </authorList>
    </citation>
    <scope>NUCLEOTIDE SEQUENCE [LARGE SCALE GENOMIC DNA]</scope>
    <source>
        <strain evidence="2 3">CCAP 1448/3</strain>
    </source>
</reference>
<evidence type="ECO:0000313" key="2">
    <source>
        <dbReference type="EMBL" id="PSB00954.1"/>
    </source>
</evidence>
<sequence length="73" mass="8608">MAQEAPDLVERFQQRVDLFVQEPFHPSLRTHALSGHLEGCWSLSITYEYRLIFKFISEERVLLIDLGSHDEVY</sequence>
<evidence type="ECO:0000313" key="3">
    <source>
        <dbReference type="Proteomes" id="UP000238762"/>
    </source>
</evidence>
<dbReference type="Gene3D" id="3.30.2310.20">
    <property type="entry name" value="RelE-like"/>
    <property type="match status" value="1"/>
</dbReference>
<dbReference type="EMBL" id="PVWJ01000144">
    <property type="protein sequence ID" value="PSB00954.1"/>
    <property type="molecule type" value="Genomic_DNA"/>
</dbReference>
<dbReference type="NCBIfam" id="TIGR02385">
    <property type="entry name" value="RelE_StbE"/>
    <property type="match status" value="1"/>
</dbReference>
<comment type="caution">
    <text evidence="2">The sequence shown here is derived from an EMBL/GenBank/DDBJ whole genome shotgun (WGS) entry which is preliminary data.</text>
</comment>
<dbReference type="InterPro" id="IPR035093">
    <property type="entry name" value="RelE/ParE_toxin_dom_sf"/>
</dbReference>
<name>A0A2T1BYD2_9CYAN</name>
<dbReference type="OrthoDB" id="462654at2"/>
<organism evidence="2 3">
    <name type="scientific">Merismopedia glauca CCAP 1448/3</name>
    <dbReference type="NCBI Taxonomy" id="1296344"/>
    <lineage>
        <taxon>Bacteria</taxon>
        <taxon>Bacillati</taxon>
        <taxon>Cyanobacteriota</taxon>
        <taxon>Cyanophyceae</taxon>
        <taxon>Synechococcales</taxon>
        <taxon>Merismopediaceae</taxon>
        <taxon>Merismopedia</taxon>
    </lineage>
</organism>